<dbReference type="PROSITE" id="PS50887">
    <property type="entry name" value="GGDEF"/>
    <property type="match status" value="1"/>
</dbReference>
<dbReference type="SMART" id="SM00267">
    <property type="entry name" value="GGDEF"/>
    <property type="match status" value="1"/>
</dbReference>
<dbReference type="EMBL" id="JAWIIJ010000005">
    <property type="protein sequence ID" value="MDV2078814.1"/>
    <property type="molecule type" value="Genomic_DNA"/>
</dbReference>
<feature type="domain" description="GGDEF" evidence="5">
    <location>
        <begin position="195"/>
        <end position="328"/>
    </location>
</feature>
<dbReference type="SUPFAM" id="SSF55785">
    <property type="entry name" value="PYP-like sensor domain (PAS domain)"/>
    <property type="match status" value="1"/>
</dbReference>
<reference evidence="6 7" key="1">
    <citation type="submission" date="2023-10" db="EMBL/GenBank/DDBJ databases">
        <title>Characteristics and mechanism of a salt-tolerant marine origin heterotrophic nitrifying- aerobic denitrifying bacteria Marinobacter xestospongiae HN1.</title>
        <authorList>
            <person name="Qi R."/>
        </authorList>
    </citation>
    <scope>NUCLEOTIDE SEQUENCE [LARGE SCALE GENOMIC DNA]</scope>
    <source>
        <strain evidence="6 7">HN1</strain>
    </source>
</reference>
<dbReference type="Gene3D" id="3.30.450.20">
    <property type="entry name" value="PAS domain"/>
    <property type="match status" value="1"/>
</dbReference>
<dbReference type="NCBIfam" id="TIGR00229">
    <property type="entry name" value="sensory_box"/>
    <property type="match status" value="1"/>
</dbReference>
<dbReference type="Proteomes" id="UP001269819">
    <property type="component" value="Unassembled WGS sequence"/>
</dbReference>
<proteinExistence type="predicted"/>
<dbReference type="PANTHER" id="PTHR45138">
    <property type="entry name" value="REGULATORY COMPONENTS OF SENSORY TRANSDUCTION SYSTEM"/>
    <property type="match status" value="1"/>
</dbReference>
<accession>A0ABU3VX22</accession>
<dbReference type="RefSeq" id="WP_316973502.1">
    <property type="nucleotide sequence ID" value="NZ_JAWIIJ010000005.1"/>
</dbReference>
<evidence type="ECO:0000259" key="5">
    <source>
        <dbReference type="PROSITE" id="PS50887"/>
    </source>
</evidence>
<evidence type="ECO:0000256" key="1">
    <source>
        <dbReference type="ARBA" id="ARBA00012528"/>
    </source>
</evidence>
<keyword evidence="4" id="KW-0175">Coiled coil</keyword>
<sequence>MTSPQNGPESLDRHLLTGMMDIMTDHVFILRREGPRYRLVYCNQAMANFMRQRPADLCGRRLDEIVPDPKLYQRIAGNYDRVLEAGHILRFEETTEGFEANQVRIFDTCLSPMPGTDGDALYICGISRDTTARREAELALQQANETLETQLAENQELHRQLEEEAIRDPLTNLFNRRYFLESLTRELSRAHRETYPVTLMMLDIDHFKELNDSHGHSVGDQVLVEVSQRLCAGMRKEDVVCRWGGEEFLIMMPGLSLADAHVRIMSWRRDHSPMAVQLPGLSLAISFSSGLATAPHHGTTTDDVINATDKALYEAKTNGRNQVRLYRQPA</sequence>
<dbReference type="EC" id="2.7.7.65" evidence="1"/>
<dbReference type="NCBIfam" id="TIGR00254">
    <property type="entry name" value="GGDEF"/>
    <property type="match status" value="1"/>
</dbReference>
<dbReference type="InterPro" id="IPR013656">
    <property type="entry name" value="PAS_4"/>
</dbReference>
<dbReference type="Pfam" id="PF08448">
    <property type="entry name" value="PAS_4"/>
    <property type="match status" value="1"/>
</dbReference>
<gene>
    <name evidence="6" type="ORF">RYS15_08960</name>
</gene>
<keyword evidence="7" id="KW-1185">Reference proteome</keyword>
<dbReference type="InterPro" id="IPR000160">
    <property type="entry name" value="GGDEF_dom"/>
</dbReference>
<dbReference type="InterPro" id="IPR043128">
    <property type="entry name" value="Rev_trsase/Diguanyl_cyclase"/>
</dbReference>
<dbReference type="Pfam" id="PF00990">
    <property type="entry name" value="GGDEF"/>
    <property type="match status" value="1"/>
</dbReference>
<dbReference type="Gene3D" id="3.30.70.270">
    <property type="match status" value="1"/>
</dbReference>
<organism evidence="6 7">
    <name type="scientific">Marinobacter xestospongiae</name>
    <dbReference type="NCBI Taxonomy" id="994319"/>
    <lineage>
        <taxon>Bacteria</taxon>
        <taxon>Pseudomonadati</taxon>
        <taxon>Pseudomonadota</taxon>
        <taxon>Gammaproteobacteria</taxon>
        <taxon>Pseudomonadales</taxon>
        <taxon>Marinobacteraceae</taxon>
        <taxon>Marinobacter</taxon>
    </lineage>
</organism>
<evidence type="ECO:0000256" key="2">
    <source>
        <dbReference type="ARBA" id="ARBA00022777"/>
    </source>
</evidence>
<name>A0ABU3VX22_9GAMM</name>
<dbReference type="InterPro" id="IPR050469">
    <property type="entry name" value="Diguanylate_Cyclase"/>
</dbReference>
<protein>
    <recommendedName>
        <fullName evidence="1">diguanylate cyclase</fullName>
        <ecNumber evidence="1">2.7.7.65</ecNumber>
    </recommendedName>
</protein>
<dbReference type="PANTHER" id="PTHR45138:SF9">
    <property type="entry name" value="DIGUANYLATE CYCLASE DGCM-RELATED"/>
    <property type="match status" value="1"/>
</dbReference>
<comment type="catalytic activity">
    <reaction evidence="3">
        <text>2 GTP = 3',3'-c-di-GMP + 2 diphosphate</text>
        <dbReference type="Rhea" id="RHEA:24898"/>
        <dbReference type="ChEBI" id="CHEBI:33019"/>
        <dbReference type="ChEBI" id="CHEBI:37565"/>
        <dbReference type="ChEBI" id="CHEBI:58805"/>
        <dbReference type="EC" id="2.7.7.65"/>
    </reaction>
</comment>
<dbReference type="InterPro" id="IPR029787">
    <property type="entry name" value="Nucleotide_cyclase"/>
</dbReference>
<dbReference type="CDD" id="cd01949">
    <property type="entry name" value="GGDEF"/>
    <property type="match status" value="1"/>
</dbReference>
<evidence type="ECO:0000256" key="4">
    <source>
        <dbReference type="SAM" id="Coils"/>
    </source>
</evidence>
<dbReference type="InterPro" id="IPR035965">
    <property type="entry name" value="PAS-like_dom_sf"/>
</dbReference>
<dbReference type="CDD" id="cd00130">
    <property type="entry name" value="PAS"/>
    <property type="match status" value="1"/>
</dbReference>
<evidence type="ECO:0000256" key="3">
    <source>
        <dbReference type="ARBA" id="ARBA00034247"/>
    </source>
</evidence>
<dbReference type="SUPFAM" id="SSF55073">
    <property type="entry name" value="Nucleotide cyclase"/>
    <property type="match status" value="1"/>
</dbReference>
<dbReference type="InterPro" id="IPR000014">
    <property type="entry name" value="PAS"/>
</dbReference>
<evidence type="ECO:0000313" key="7">
    <source>
        <dbReference type="Proteomes" id="UP001269819"/>
    </source>
</evidence>
<comment type="caution">
    <text evidence="6">The sequence shown here is derived from an EMBL/GenBank/DDBJ whole genome shotgun (WGS) entry which is preliminary data.</text>
</comment>
<feature type="coiled-coil region" evidence="4">
    <location>
        <begin position="133"/>
        <end position="167"/>
    </location>
</feature>
<keyword evidence="2" id="KW-0418">Kinase</keyword>
<keyword evidence="2" id="KW-0808">Transferase</keyword>
<evidence type="ECO:0000313" key="6">
    <source>
        <dbReference type="EMBL" id="MDV2078814.1"/>
    </source>
</evidence>